<evidence type="ECO:0000256" key="3">
    <source>
        <dbReference type="ARBA" id="ARBA00022475"/>
    </source>
</evidence>
<feature type="transmembrane region" description="Helical" evidence="7">
    <location>
        <begin position="128"/>
        <end position="149"/>
    </location>
</feature>
<keyword evidence="2" id="KW-0813">Transport</keyword>
<feature type="transmembrane region" description="Helical" evidence="7">
    <location>
        <begin position="295"/>
        <end position="316"/>
    </location>
</feature>
<dbReference type="InterPro" id="IPR004776">
    <property type="entry name" value="Mem_transp_PIN-like"/>
</dbReference>
<feature type="transmembrane region" description="Helical" evidence="7">
    <location>
        <begin position="262"/>
        <end position="283"/>
    </location>
</feature>
<comment type="subcellular location">
    <subcellularLocation>
        <location evidence="1">Membrane</location>
        <topology evidence="1">Multi-pass membrane protein</topology>
    </subcellularLocation>
</comment>
<keyword evidence="3" id="KW-1003">Cell membrane</keyword>
<evidence type="ECO:0000256" key="6">
    <source>
        <dbReference type="ARBA" id="ARBA00023136"/>
    </source>
</evidence>
<gene>
    <name evidence="8" type="ORF">KAJ83_10000</name>
</gene>
<proteinExistence type="predicted"/>
<comment type="caution">
    <text evidence="8">The sequence shown here is derived from an EMBL/GenBank/DDBJ whole genome shotgun (WGS) entry which is preliminary data.</text>
</comment>
<feature type="transmembrane region" description="Helical" evidence="7">
    <location>
        <begin position="235"/>
        <end position="256"/>
    </location>
</feature>
<keyword evidence="6 7" id="KW-0472">Membrane</keyword>
<feature type="transmembrane region" description="Helical" evidence="7">
    <location>
        <begin position="38"/>
        <end position="56"/>
    </location>
</feature>
<evidence type="ECO:0000313" key="8">
    <source>
        <dbReference type="EMBL" id="MBP5857340.1"/>
    </source>
</evidence>
<dbReference type="PANTHER" id="PTHR36838:SF3">
    <property type="entry name" value="TRANSPORTER AUXIN EFFLUX CARRIER EC FAMILY"/>
    <property type="match status" value="1"/>
</dbReference>
<dbReference type="Proteomes" id="UP000672602">
    <property type="component" value="Unassembled WGS sequence"/>
</dbReference>
<evidence type="ECO:0000256" key="1">
    <source>
        <dbReference type="ARBA" id="ARBA00004141"/>
    </source>
</evidence>
<sequence>MSAILAILGTTLPFFAVIGCGAVAVWRGLMDEPAARGVHVFVFYFALPCLIFRAFATRDLAEIQRFDFLIAYGLPSLAVYGAAFLVGLLLFRLRLGEAALHGQAAAVSNAGFLGIPLIAGVMGPEAALPVVIAVFWDLVVTITISILLLEIGEARRQGGGRSIARTTLGALAGTARNPFILSIAAGVLWSATGWSLPGPADLLTRLLADAAGPAALFALGASLYGRPISKGLAEVGSMSLFKLAIHPVAVAIGFRLMDIDPFWAVAGILTAALPIAANVFIVGGRYGQYVARGSTAILVSTVIAVGSVPAAIAIVWTG</sequence>
<organism evidence="8 9">
    <name type="scientific">Marivibrio halodurans</name>
    <dbReference type="NCBI Taxonomy" id="2039722"/>
    <lineage>
        <taxon>Bacteria</taxon>
        <taxon>Pseudomonadati</taxon>
        <taxon>Pseudomonadota</taxon>
        <taxon>Alphaproteobacteria</taxon>
        <taxon>Rhodospirillales</taxon>
        <taxon>Rhodospirillaceae</taxon>
        <taxon>Marivibrio</taxon>
    </lineage>
</organism>
<feature type="transmembrane region" description="Helical" evidence="7">
    <location>
        <begin position="170"/>
        <end position="190"/>
    </location>
</feature>
<feature type="transmembrane region" description="Helical" evidence="7">
    <location>
        <begin position="103"/>
        <end position="122"/>
    </location>
</feature>
<evidence type="ECO:0000256" key="4">
    <source>
        <dbReference type="ARBA" id="ARBA00022692"/>
    </source>
</evidence>
<dbReference type="GO" id="GO:0055085">
    <property type="term" value="P:transmembrane transport"/>
    <property type="evidence" value="ECO:0007669"/>
    <property type="project" value="InterPro"/>
</dbReference>
<evidence type="ECO:0000256" key="7">
    <source>
        <dbReference type="SAM" id="Phobius"/>
    </source>
</evidence>
<evidence type="ECO:0000313" key="9">
    <source>
        <dbReference type="Proteomes" id="UP000672602"/>
    </source>
</evidence>
<keyword evidence="9" id="KW-1185">Reference proteome</keyword>
<reference evidence="8" key="1">
    <citation type="submission" date="2021-04" db="EMBL/GenBank/DDBJ databases">
        <authorList>
            <person name="Zhang D.-C."/>
        </authorList>
    </citation>
    <scope>NUCLEOTIDE SEQUENCE</scope>
    <source>
        <strain evidence="8">CGMCC 1.15697</strain>
    </source>
</reference>
<accession>A0A8J7V2H7</accession>
<keyword evidence="4 7" id="KW-0812">Transmembrane</keyword>
<dbReference type="AlphaFoldDB" id="A0A8J7V2H7"/>
<evidence type="ECO:0000256" key="5">
    <source>
        <dbReference type="ARBA" id="ARBA00022989"/>
    </source>
</evidence>
<evidence type="ECO:0000256" key="2">
    <source>
        <dbReference type="ARBA" id="ARBA00022448"/>
    </source>
</evidence>
<feature type="transmembrane region" description="Helical" evidence="7">
    <location>
        <begin position="68"/>
        <end position="91"/>
    </location>
</feature>
<dbReference type="RefSeq" id="WP_210681927.1">
    <property type="nucleotide sequence ID" value="NZ_JAGMWN010000004.1"/>
</dbReference>
<dbReference type="Pfam" id="PF03547">
    <property type="entry name" value="Mem_trans"/>
    <property type="match status" value="1"/>
</dbReference>
<dbReference type="PANTHER" id="PTHR36838">
    <property type="entry name" value="AUXIN EFFLUX CARRIER FAMILY PROTEIN"/>
    <property type="match status" value="1"/>
</dbReference>
<protein>
    <submittedName>
        <fullName evidence="8">AEC family transporter</fullName>
    </submittedName>
</protein>
<keyword evidence="5 7" id="KW-1133">Transmembrane helix</keyword>
<dbReference type="EMBL" id="JAGMWN010000004">
    <property type="protein sequence ID" value="MBP5857340.1"/>
    <property type="molecule type" value="Genomic_DNA"/>
</dbReference>
<name>A0A8J7V2H7_9PROT</name>
<dbReference type="GO" id="GO:0016020">
    <property type="term" value="C:membrane"/>
    <property type="evidence" value="ECO:0007669"/>
    <property type="project" value="UniProtKB-SubCell"/>
</dbReference>
<feature type="transmembrane region" description="Helical" evidence="7">
    <location>
        <begin position="6"/>
        <end position="26"/>
    </location>
</feature>
<feature type="transmembrane region" description="Helical" evidence="7">
    <location>
        <begin position="202"/>
        <end position="223"/>
    </location>
</feature>